<organism evidence="5">
    <name type="scientific">Singulisphaera sp. Ch08</name>
    <dbReference type="NCBI Taxonomy" id="3120278"/>
    <lineage>
        <taxon>Bacteria</taxon>
        <taxon>Pseudomonadati</taxon>
        <taxon>Planctomycetota</taxon>
        <taxon>Planctomycetia</taxon>
        <taxon>Isosphaerales</taxon>
        <taxon>Isosphaeraceae</taxon>
        <taxon>Singulisphaera</taxon>
    </lineage>
</organism>
<name>A0AAU7CG70_9BACT</name>
<evidence type="ECO:0000256" key="3">
    <source>
        <dbReference type="ARBA" id="ARBA00022840"/>
    </source>
</evidence>
<dbReference type="SUPFAM" id="SSF52540">
    <property type="entry name" value="P-loop containing nucleoside triphosphate hydrolases"/>
    <property type="match status" value="1"/>
</dbReference>
<evidence type="ECO:0000259" key="4">
    <source>
        <dbReference type="PROSITE" id="PS50893"/>
    </source>
</evidence>
<dbReference type="GO" id="GO:0016887">
    <property type="term" value="F:ATP hydrolysis activity"/>
    <property type="evidence" value="ECO:0007669"/>
    <property type="project" value="InterPro"/>
</dbReference>
<proteinExistence type="predicted"/>
<dbReference type="InterPro" id="IPR017871">
    <property type="entry name" value="ABC_transporter-like_CS"/>
</dbReference>
<reference evidence="5" key="1">
    <citation type="submission" date="2024-05" db="EMBL/GenBank/DDBJ databases">
        <title>Planctomycetes of the genus Singulisphaera possess chitinolytic capabilities.</title>
        <authorList>
            <person name="Ivanova A."/>
        </authorList>
    </citation>
    <scope>NUCLEOTIDE SEQUENCE</scope>
    <source>
        <strain evidence="5">Ch08T</strain>
    </source>
</reference>
<dbReference type="InterPro" id="IPR027417">
    <property type="entry name" value="P-loop_NTPase"/>
</dbReference>
<sequence length="284" mass="31396">MSGGGTEHPPQLQPQGGSKAIIEMLGLTMRFRQQTVLRDITLRVRSGQTLCVIGESGCGKTVLLKLMIGLLRPTRGVVKFDGRDLATLDEHELTRTRLRFGFLFQMAALFDSLTIYDNVAFGPREHNLYDEETLSKIVADRLQEVGLPVGLEHKKPAELSGGQRKRVGMARALALDPEVMLYDEPTTGLDPIMSDVINELILQTAVTKKATGIVVTHDMKTVLKVADRVVMLYPLARLPAGESQILYDGPPDALEDHPDARVRQFVRGEAGERLREMAQNRGNS</sequence>
<protein>
    <submittedName>
        <fullName evidence="5">ATP-binding cassette domain-containing protein</fullName>
    </submittedName>
</protein>
<dbReference type="RefSeq" id="WP_406696744.1">
    <property type="nucleotide sequence ID" value="NZ_CP155447.1"/>
</dbReference>
<keyword evidence="3 5" id="KW-0067">ATP-binding</keyword>
<keyword evidence="2" id="KW-0547">Nucleotide-binding</keyword>
<dbReference type="SMART" id="SM00382">
    <property type="entry name" value="AAA"/>
    <property type="match status" value="1"/>
</dbReference>
<dbReference type="GO" id="GO:0005524">
    <property type="term" value="F:ATP binding"/>
    <property type="evidence" value="ECO:0007669"/>
    <property type="project" value="UniProtKB-KW"/>
</dbReference>
<dbReference type="InterPro" id="IPR003439">
    <property type="entry name" value="ABC_transporter-like_ATP-bd"/>
</dbReference>
<dbReference type="Gene3D" id="3.40.50.300">
    <property type="entry name" value="P-loop containing nucleotide triphosphate hydrolases"/>
    <property type="match status" value="1"/>
</dbReference>
<feature type="domain" description="ABC transporter" evidence="4">
    <location>
        <begin position="22"/>
        <end position="259"/>
    </location>
</feature>
<dbReference type="InterPro" id="IPR003593">
    <property type="entry name" value="AAA+_ATPase"/>
</dbReference>
<dbReference type="PROSITE" id="PS50893">
    <property type="entry name" value="ABC_TRANSPORTER_2"/>
    <property type="match status" value="1"/>
</dbReference>
<dbReference type="EMBL" id="CP155447">
    <property type="protein sequence ID" value="XBH03999.1"/>
    <property type="molecule type" value="Genomic_DNA"/>
</dbReference>
<dbReference type="PANTHER" id="PTHR43023:SF6">
    <property type="entry name" value="INTERMEMBRANE PHOSPHOLIPID TRANSPORT SYSTEM ATP-BINDING PROTEIN MLAF"/>
    <property type="match status" value="1"/>
</dbReference>
<evidence type="ECO:0000313" key="5">
    <source>
        <dbReference type="EMBL" id="XBH03999.1"/>
    </source>
</evidence>
<dbReference type="AlphaFoldDB" id="A0AAU7CG70"/>
<dbReference type="Pfam" id="PF00005">
    <property type="entry name" value="ABC_tran"/>
    <property type="match status" value="1"/>
</dbReference>
<evidence type="ECO:0000256" key="1">
    <source>
        <dbReference type="ARBA" id="ARBA00022448"/>
    </source>
</evidence>
<gene>
    <name evidence="5" type="ORF">V5E97_37725</name>
</gene>
<keyword evidence="1" id="KW-0813">Transport</keyword>
<accession>A0AAU7CG70</accession>
<evidence type="ECO:0000256" key="2">
    <source>
        <dbReference type="ARBA" id="ARBA00022741"/>
    </source>
</evidence>
<dbReference type="PROSITE" id="PS00211">
    <property type="entry name" value="ABC_TRANSPORTER_1"/>
    <property type="match status" value="1"/>
</dbReference>
<dbReference type="PANTHER" id="PTHR43023">
    <property type="entry name" value="PROTEIN TRIGALACTOSYLDIACYLGLYCEROL 3, CHLOROPLASTIC"/>
    <property type="match status" value="1"/>
</dbReference>